<dbReference type="InterPro" id="IPR035965">
    <property type="entry name" value="PAS-like_dom_sf"/>
</dbReference>
<reference evidence="3" key="2">
    <citation type="submission" date="2019-03" db="EMBL/GenBank/DDBJ databases">
        <authorList>
            <person name="Yan Y.-Q."/>
            <person name="Du Z.-J."/>
        </authorList>
    </citation>
    <scope>NUCLEOTIDE SEQUENCE</scope>
    <source>
        <strain evidence="3">PP-F2FG21</strain>
    </source>
</reference>
<reference evidence="2 5" key="3">
    <citation type="submission" date="2020-08" db="EMBL/GenBank/DDBJ databases">
        <title>Genomic Encyclopedia of Type Strains, Phase IV (KMG-IV): sequencing the most valuable type-strain genomes for metagenomic binning, comparative biology and taxonomic classification.</title>
        <authorList>
            <person name="Goeker M."/>
        </authorList>
    </citation>
    <scope>NUCLEOTIDE SEQUENCE [LARGE SCALE GENOMIC DNA]</scope>
    <source>
        <strain evidence="2 5">DSM 100995</strain>
    </source>
</reference>
<accession>A0A4Y8ACL3</accession>
<organism evidence="3 4">
    <name type="scientific">Mucilaginibacter phyllosphaerae</name>
    <dbReference type="NCBI Taxonomy" id="1812349"/>
    <lineage>
        <taxon>Bacteria</taxon>
        <taxon>Pseudomonadati</taxon>
        <taxon>Bacteroidota</taxon>
        <taxon>Sphingobacteriia</taxon>
        <taxon>Sphingobacteriales</taxon>
        <taxon>Sphingobacteriaceae</taxon>
        <taxon>Mucilaginibacter</taxon>
    </lineage>
</organism>
<dbReference type="SUPFAM" id="SSF55781">
    <property type="entry name" value="GAF domain-like"/>
    <property type="match status" value="1"/>
</dbReference>
<dbReference type="InterPro" id="IPR029016">
    <property type="entry name" value="GAF-like_dom_sf"/>
</dbReference>
<feature type="domain" description="PAC" evidence="1">
    <location>
        <begin position="253"/>
        <end position="305"/>
    </location>
</feature>
<evidence type="ECO:0000313" key="4">
    <source>
        <dbReference type="Proteomes" id="UP000297248"/>
    </source>
</evidence>
<dbReference type="SUPFAM" id="SSF55785">
    <property type="entry name" value="PYP-like sensor domain (PAS domain)"/>
    <property type="match status" value="1"/>
</dbReference>
<sequence>MENNEQLRLVAVDRFKNLDDSITKDLNDIVALVSVICGTPVALVTILDNEVQWFKASAGTEVTSTPRSMSFCNKTIQQKGVNVIYDLQQDNDHNQNPLVTGDPHVRFYAGSPLITKDGFAIGSLCVVDMQPRSLTDHQQNALQVMSKQVVNLMELNWSLKVLAEQREREYKQSEAIVDSELKLKAIFDSSKDTHLLIGKNFEVLAYNRSAAAFIRNTYSHQLSNGDKILDYTDPAIVTQFKKYSKIALGGRAVKREWKLMSNTPFACWMITSFIPVTNNEGEVIGVAINSTDITQHKKQEAYINVQNEALNRIAIIQSHELRRPVASLLGIMDLIKMENVSFNYFDMMELTVNELDEKIRGIVKDSENTLHSRHLAVVA</sequence>
<name>A0A4Y8ACL3_9SPHI</name>
<dbReference type="OrthoDB" id="741455at2"/>
<dbReference type="NCBIfam" id="TIGR00229">
    <property type="entry name" value="sensory_box"/>
    <property type="match status" value="1"/>
</dbReference>
<dbReference type="AlphaFoldDB" id="A0A4Y8ACL3"/>
<dbReference type="SMART" id="SM00065">
    <property type="entry name" value="GAF"/>
    <property type="match status" value="1"/>
</dbReference>
<dbReference type="RefSeq" id="WP_134336639.1">
    <property type="nucleotide sequence ID" value="NZ_BMCZ01000002.1"/>
</dbReference>
<comment type="caution">
    <text evidence="3">The sequence shown here is derived from an EMBL/GenBank/DDBJ whole genome shotgun (WGS) entry which is preliminary data.</text>
</comment>
<dbReference type="Gene3D" id="3.30.450.40">
    <property type="match status" value="1"/>
</dbReference>
<dbReference type="Proteomes" id="UP000297248">
    <property type="component" value="Unassembled WGS sequence"/>
</dbReference>
<dbReference type="PROSITE" id="PS50113">
    <property type="entry name" value="PAC"/>
    <property type="match status" value="1"/>
</dbReference>
<proteinExistence type="predicted"/>
<dbReference type="PANTHER" id="PTHR43102:SF2">
    <property type="entry name" value="GAF DOMAIN-CONTAINING PROTEIN"/>
    <property type="match status" value="1"/>
</dbReference>
<dbReference type="InterPro" id="IPR000014">
    <property type="entry name" value="PAS"/>
</dbReference>
<evidence type="ECO:0000313" key="3">
    <source>
        <dbReference type="EMBL" id="TEW65772.1"/>
    </source>
</evidence>
<dbReference type="PANTHER" id="PTHR43102">
    <property type="entry name" value="SLR1143 PROTEIN"/>
    <property type="match status" value="1"/>
</dbReference>
<keyword evidence="5" id="KW-1185">Reference proteome</keyword>
<dbReference type="EMBL" id="JACIEG010000003">
    <property type="protein sequence ID" value="MBB3969444.1"/>
    <property type="molecule type" value="Genomic_DNA"/>
</dbReference>
<dbReference type="EMBL" id="SNQG01000004">
    <property type="protein sequence ID" value="TEW65772.1"/>
    <property type="molecule type" value="Genomic_DNA"/>
</dbReference>
<dbReference type="InterPro" id="IPR003018">
    <property type="entry name" value="GAF"/>
</dbReference>
<evidence type="ECO:0000313" key="2">
    <source>
        <dbReference type="EMBL" id="MBB3969444.1"/>
    </source>
</evidence>
<dbReference type="InterPro" id="IPR000700">
    <property type="entry name" value="PAS-assoc_C"/>
</dbReference>
<dbReference type="Pfam" id="PF01590">
    <property type="entry name" value="GAF"/>
    <property type="match status" value="1"/>
</dbReference>
<gene>
    <name evidence="3" type="ORF">E2R65_11560</name>
    <name evidence="2" type="ORF">GGR35_002047</name>
</gene>
<dbReference type="Proteomes" id="UP000583101">
    <property type="component" value="Unassembled WGS sequence"/>
</dbReference>
<reference evidence="3 4" key="1">
    <citation type="journal article" date="2016" name="Int. J. Syst. Evol. Microbiol.">
        <title>Proposal of Mucilaginibacter phyllosphaerae sp. nov. isolated from the phyllosphere of Galium album.</title>
        <authorList>
            <person name="Aydogan E.L."/>
            <person name="Busse H.J."/>
            <person name="Moser G."/>
            <person name="Muller C."/>
            <person name="Kampfer P."/>
            <person name="Glaeser S.P."/>
        </authorList>
    </citation>
    <scope>NUCLEOTIDE SEQUENCE [LARGE SCALE GENOMIC DNA]</scope>
    <source>
        <strain evidence="3 4">PP-F2FG21</strain>
    </source>
</reference>
<evidence type="ECO:0000259" key="1">
    <source>
        <dbReference type="PROSITE" id="PS50113"/>
    </source>
</evidence>
<evidence type="ECO:0000313" key="5">
    <source>
        <dbReference type="Proteomes" id="UP000583101"/>
    </source>
</evidence>
<dbReference type="Gene3D" id="3.30.450.20">
    <property type="entry name" value="PAS domain"/>
    <property type="match status" value="1"/>
</dbReference>
<protein>
    <submittedName>
        <fullName evidence="3">GAF domain-containing protein</fullName>
    </submittedName>
    <submittedName>
        <fullName evidence="2">PAS domain S-box-containing protein</fullName>
    </submittedName>
</protein>